<reference evidence="8" key="2">
    <citation type="submission" date="2025-08" db="UniProtKB">
        <authorList>
            <consortium name="Ensembl"/>
        </authorList>
    </citation>
    <scope>IDENTIFICATION</scope>
</reference>
<dbReference type="InterPro" id="IPR006576">
    <property type="entry name" value="BRK_domain"/>
</dbReference>
<reference evidence="8" key="3">
    <citation type="submission" date="2025-09" db="UniProtKB">
        <authorList>
            <consortium name="Ensembl"/>
        </authorList>
    </citation>
    <scope>IDENTIFICATION</scope>
</reference>
<keyword evidence="3" id="KW-0805">Transcription regulation</keyword>
<sequence>MDDVCSNSVLSLQSMDDICSNIVLSLQPMDESSQMSELPVKVMQTETGKVLQGLDAPRSSQLEAWLEMNPGYEVAPRSDSEESGSEFEEEV</sequence>
<accession>A0A4W5MHZ6</accession>
<keyword evidence="4" id="KW-0804">Transcription</keyword>
<dbReference type="FunFam" id="3.40.5.120:FF:000001">
    <property type="entry name" value="probable global transcription activator SNF2L2 isoform X1"/>
    <property type="match status" value="1"/>
</dbReference>
<dbReference type="AlphaFoldDB" id="A0A4W5MHZ6"/>
<keyword evidence="5" id="KW-0539">Nucleus</keyword>
<proteinExistence type="inferred from homology"/>
<evidence type="ECO:0000256" key="3">
    <source>
        <dbReference type="ARBA" id="ARBA00023015"/>
    </source>
</evidence>
<name>A0A4W5MHZ6_9TELE</name>
<evidence type="ECO:0000256" key="1">
    <source>
        <dbReference type="ARBA" id="ARBA00004123"/>
    </source>
</evidence>
<dbReference type="Pfam" id="PF07533">
    <property type="entry name" value="BRK"/>
    <property type="match status" value="1"/>
</dbReference>
<evidence type="ECO:0000313" key="9">
    <source>
        <dbReference type="Proteomes" id="UP000314982"/>
    </source>
</evidence>
<feature type="domain" description="BRK" evidence="7">
    <location>
        <begin position="35"/>
        <end position="79"/>
    </location>
</feature>
<dbReference type="Proteomes" id="UP000314982">
    <property type="component" value="Unassembled WGS sequence"/>
</dbReference>
<protein>
    <recommendedName>
        <fullName evidence="7">BRK domain-containing protein</fullName>
    </recommendedName>
</protein>
<keyword evidence="9" id="KW-1185">Reference proteome</keyword>
<dbReference type="Ensembl" id="ENSHHUT00000038846.1">
    <property type="protein sequence ID" value="ENSHHUP00000037364.1"/>
    <property type="gene ID" value="ENSHHUG00000023396.1"/>
</dbReference>
<reference evidence="9" key="1">
    <citation type="submission" date="2018-06" db="EMBL/GenBank/DDBJ databases">
        <title>Genome assembly of Danube salmon.</title>
        <authorList>
            <person name="Macqueen D.J."/>
            <person name="Gundappa M.K."/>
        </authorList>
    </citation>
    <scope>NUCLEOTIDE SEQUENCE [LARGE SCALE GENOMIC DNA]</scope>
</reference>
<dbReference type="GO" id="GO:0005634">
    <property type="term" value="C:nucleus"/>
    <property type="evidence" value="ECO:0007669"/>
    <property type="project" value="UniProtKB-SubCell"/>
</dbReference>
<dbReference type="SUPFAM" id="SSF160481">
    <property type="entry name" value="BRK domain-like"/>
    <property type="match status" value="1"/>
</dbReference>
<dbReference type="Gene3D" id="3.40.5.120">
    <property type="match status" value="1"/>
</dbReference>
<dbReference type="SMART" id="SM00592">
    <property type="entry name" value="BRK"/>
    <property type="match status" value="1"/>
</dbReference>
<comment type="similarity">
    <text evidence="2">Belongs to the SNF2/RAD54 helicase family.</text>
</comment>
<feature type="compositionally biased region" description="Acidic residues" evidence="6">
    <location>
        <begin position="81"/>
        <end position="91"/>
    </location>
</feature>
<dbReference type="InterPro" id="IPR037259">
    <property type="entry name" value="BRK_sf"/>
</dbReference>
<evidence type="ECO:0000313" key="8">
    <source>
        <dbReference type="Ensembl" id="ENSHHUP00000037364.1"/>
    </source>
</evidence>
<evidence type="ECO:0000259" key="7">
    <source>
        <dbReference type="SMART" id="SM00592"/>
    </source>
</evidence>
<evidence type="ECO:0000256" key="2">
    <source>
        <dbReference type="ARBA" id="ARBA00007025"/>
    </source>
</evidence>
<comment type="subcellular location">
    <subcellularLocation>
        <location evidence="1">Nucleus</location>
    </subcellularLocation>
</comment>
<feature type="region of interest" description="Disordered" evidence="6">
    <location>
        <begin position="72"/>
        <end position="91"/>
    </location>
</feature>
<dbReference type="STRING" id="62062.ENSHHUP00000037364"/>
<organism evidence="8 9">
    <name type="scientific">Hucho hucho</name>
    <name type="common">huchen</name>
    <dbReference type="NCBI Taxonomy" id="62062"/>
    <lineage>
        <taxon>Eukaryota</taxon>
        <taxon>Metazoa</taxon>
        <taxon>Chordata</taxon>
        <taxon>Craniata</taxon>
        <taxon>Vertebrata</taxon>
        <taxon>Euteleostomi</taxon>
        <taxon>Actinopterygii</taxon>
        <taxon>Neopterygii</taxon>
        <taxon>Teleostei</taxon>
        <taxon>Protacanthopterygii</taxon>
        <taxon>Salmoniformes</taxon>
        <taxon>Salmonidae</taxon>
        <taxon>Salmoninae</taxon>
        <taxon>Hucho</taxon>
    </lineage>
</organism>
<evidence type="ECO:0000256" key="6">
    <source>
        <dbReference type="SAM" id="MobiDB-lite"/>
    </source>
</evidence>
<evidence type="ECO:0000256" key="4">
    <source>
        <dbReference type="ARBA" id="ARBA00023163"/>
    </source>
</evidence>
<dbReference type="GeneTree" id="ENSGT00940000154821"/>
<evidence type="ECO:0000256" key="5">
    <source>
        <dbReference type="ARBA" id="ARBA00023242"/>
    </source>
</evidence>